<sequence>MSDQAQLPVDQLYELTLQVTRVVEYGASLEALTSGQAAPPAEGARFDVYFEGPVTGTKISGSLTGVDYLYLRADGRLELHVHAEITTDDGQRIAVAADGVAMGDAPVLQIRENVTLTTCHPEYSWVNPIQVWARGTVDLAKGEIRLAGYAA</sequence>
<name>A0ABS7RIQ3_9ACTN</name>
<reference evidence="1 2" key="1">
    <citation type="submission" date="2021-08" db="EMBL/GenBank/DDBJ databases">
        <title>Nocardioides bacterium WL0053 sp. nov., isolated from the sediment.</title>
        <authorList>
            <person name="Wang L."/>
            <person name="Zhang D."/>
            <person name="Zhang A."/>
        </authorList>
    </citation>
    <scope>NUCLEOTIDE SEQUENCE [LARGE SCALE GENOMIC DNA]</scope>
    <source>
        <strain evidence="1 2">WL0053</strain>
    </source>
</reference>
<comment type="caution">
    <text evidence="1">The sequence shown here is derived from an EMBL/GenBank/DDBJ whole genome shotgun (WGS) entry which is preliminary data.</text>
</comment>
<dbReference type="Pfam" id="PF11578">
    <property type="entry name" value="DUF3237"/>
    <property type="match status" value="1"/>
</dbReference>
<accession>A0ABS7RIQ3</accession>
<dbReference type="RefSeq" id="WP_221024724.1">
    <property type="nucleotide sequence ID" value="NZ_JAIEZQ010000002.1"/>
</dbReference>
<dbReference type="Proteomes" id="UP000754710">
    <property type="component" value="Unassembled WGS sequence"/>
</dbReference>
<dbReference type="Gene3D" id="2.40.160.20">
    <property type="match status" value="1"/>
</dbReference>
<gene>
    <name evidence="1" type="ORF">K1X13_08775</name>
</gene>
<protein>
    <submittedName>
        <fullName evidence="1">DUF3237 domain-containing protein</fullName>
    </submittedName>
</protein>
<evidence type="ECO:0000313" key="2">
    <source>
        <dbReference type="Proteomes" id="UP000754710"/>
    </source>
</evidence>
<proteinExistence type="predicted"/>
<organism evidence="1 2">
    <name type="scientific">Nocardioides jiangsuensis</name>
    <dbReference type="NCBI Taxonomy" id="2866161"/>
    <lineage>
        <taxon>Bacteria</taxon>
        <taxon>Bacillati</taxon>
        <taxon>Actinomycetota</taxon>
        <taxon>Actinomycetes</taxon>
        <taxon>Propionibacteriales</taxon>
        <taxon>Nocardioidaceae</taxon>
        <taxon>Nocardioides</taxon>
    </lineage>
</organism>
<dbReference type="EMBL" id="JAIEZQ010000002">
    <property type="protein sequence ID" value="MBY9074909.1"/>
    <property type="molecule type" value="Genomic_DNA"/>
</dbReference>
<keyword evidence="2" id="KW-1185">Reference proteome</keyword>
<evidence type="ECO:0000313" key="1">
    <source>
        <dbReference type="EMBL" id="MBY9074909.1"/>
    </source>
</evidence>